<accession>A0ABN7P205</accession>
<sequence>MLHFKGEKNTLSIDRNLKPGLPFTSKPDLTFSQGAYRCRPEDDATGKFNGAGLTLIYSGHLSPRSFGVILTSGGWRIGFKEGKEIY</sequence>
<reference evidence="1" key="1">
    <citation type="submission" date="2021-03" db="EMBL/GenBank/DDBJ databases">
        <authorList>
            <person name="Tran Van P."/>
        </authorList>
    </citation>
    <scope>NUCLEOTIDE SEQUENCE</scope>
</reference>
<proteinExistence type="predicted"/>
<keyword evidence="2" id="KW-1185">Reference proteome</keyword>
<evidence type="ECO:0000313" key="1">
    <source>
        <dbReference type="EMBL" id="CAG2059456.1"/>
    </source>
</evidence>
<dbReference type="Proteomes" id="UP001153148">
    <property type="component" value="Unassembled WGS sequence"/>
</dbReference>
<evidence type="ECO:0000313" key="2">
    <source>
        <dbReference type="Proteomes" id="UP001153148"/>
    </source>
</evidence>
<dbReference type="EMBL" id="CAJPIN010009610">
    <property type="protein sequence ID" value="CAG2059456.1"/>
    <property type="molecule type" value="Genomic_DNA"/>
</dbReference>
<comment type="caution">
    <text evidence="1">The sequence shown here is derived from an EMBL/GenBank/DDBJ whole genome shotgun (WGS) entry which is preliminary data.</text>
</comment>
<organism evidence="1 2">
    <name type="scientific">Timema podura</name>
    <name type="common">Walking stick</name>
    <dbReference type="NCBI Taxonomy" id="61482"/>
    <lineage>
        <taxon>Eukaryota</taxon>
        <taxon>Metazoa</taxon>
        <taxon>Ecdysozoa</taxon>
        <taxon>Arthropoda</taxon>
        <taxon>Hexapoda</taxon>
        <taxon>Insecta</taxon>
        <taxon>Pterygota</taxon>
        <taxon>Neoptera</taxon>
        <taxon>Polyneoptera</taxon>
        <taxon>Phasmatodea</taxon>
        <taxon>Timematodea</taxon>
        <taxon>Timematoidea</taxon>
        <taxon>Timematidae</taxon>
        <taxon>Timema</taxon>
    </lineage>
</organism>
<gene>
    <name evidence="1" type="ORF">TPAB3V08_LOCUS6419</name>
</gene>
<name>A0ABN7P205_TIMPD</name>
<protein>
    <submittedName>
        <fullName evidence="1">Uncharacterized protein</fullName>
    </submittedName>
</protein>